<comment type="caution">
    <text evidence="2">The sequence shown here is derived from an EMBL/GenBank/DDBJ whole genome shotgun (WGS) entry which is preliminary data.</text>
</comment>
<keyword evidence="3" id="KW-1185">Reference proteome</keyword>
<proteinExistence type="predicted"/>
<protein>
    <recommendedName>
        <fullName evidence="1">CheW-like domain-containing protein</fullName>
    </recommendedName>
</protein>
<evidence type="ECO:0000313" key="2">
    <source>
        <dbReference type="EMBL" id="PLW70323.1"/>
    </source>
</evidence>
<accession>A0A2N5X754</accession>
<dbReference type="Gene3D" id="2.40.50.180">
    <property type="entry name" value="CheA-289, Domain 4"/>
    <property type="match status" value="1"/>
</dbReference>
<sequence>MASLAIQSLDALEQRFLEEAVEAPVKPPESMQWVGTCLSIAGVPLLIGEGELEEIIETPNVMSIPGTKPWVLGVGSHMGGLIPIISGDVFFRGRSYAGRVRDYCMVLRRPGFYFGITLSGLERDMKFPVELRDMDTPVDPDFTEYTLGGFADQERFLAVLDIDKLIADDDLSNAAANDPELREELSND</sequence>
<dbReference type="EMBL" id="PKUS01000002">
    <property type="protein sequence ID" value="PLW70323.1"/>
    <property type="molecule type" value="Genomic_DNA"/>
</dbReference>
<evidence type="ECO:0000259" key="1">
    <source>
        <dbReference type="PROSITE" id="PS50851"/>
    </source>
</evidence>
<feature type="domain" description="CheW-like" evidence="1">
    <location>
        <begin position="30"/>
        <end position="171"/>
    </location>
</feature>
<gene>
    <name evidence="2" type="ORF">C0039_03705</name>
</gene>
<dbReference type="Gene3D" id="2.30.30.40">
    <property type="entry name" value="SH3 Domains"/>
    <property type="match status" value="1"/>
</dbReference>
<dbReference type="RefSeq" id="WP_076000464.1">
    <property type="nucleotide sequence ID" value="NZ_PKUS01000002.1"/>
</dbReference>
<dbReference type="GO" id="GO:0007165">
    <property type="term" value="P:signal transduction"/>
    <property type="evidence" value="ECO:0007669"/>
    <property type="project" value="InterPro"/>
</dbReference>
<dbReference type="OrthoDB" id="5298045at2"/>
<name>A0A2N5X754_9GAMM</name>
<organism evidence="2 3">
    <name type="scientific">Pseudohalioglobus lutimaris</name>
    <dbReference type="NCBI Taxonomy" id="1737061"/>
    <lineage>
        <taxon>Bacteria</taxon>
        <taxon>Pseudomonadati</taxon>
        <taxon>Pseudomonadota</taxon>
        <taxon>Gammaproteobacteria</taxon>
        <taxon>Cellvibrionales</taxon>
        <taxon>Halieaceae</taxon>
        <taxon>Pseudohalioglobus</taxon>
    </lineage>
</organism>
<dbReference type="Proteomes" id="UP000235005">
    <property type="component" value="Unassembled WGS sequence"/>
</dbReference>
<dbReference type="AlphaFoldDB" id="A0A2N5X754"/>
<dbReference type="Pfam" id="PF01584">
    <property type="entry name" value="CheW"/>
    <property type="match status" value="1"/>
</dbReference>
<dbReference type="InterPro" id="IPR002545">
    <property type="entry name" value="CheW-lke_dom"/>
</dbReference>
<evidence type="ECO:0000313" key="3">
    <source>
        <dbReference type="Proteomes" id="UP000235005"/>
    </source>
</evidence>
<dbReference type="InterPro" id="IPR036061">
    <property type="entry name" value="CheW-like_dom_sf"/>
</dbReference>
<dbReference type="GO" id="GO:0006935">
    <property type="term" value="P:chemotaxis"/>
    <property type="evidence" value="ECO:0007669"/>
    <property type="project" value="InterPro"/>
</dbReference>
<reference evidence="2 3" key="1">
    <citation type="submission" date="2018-01" db="EMBL/GenBank/DDBJ databases">
        <title>The draft genome sequence of Halioglobus lutimaris HF004.</title>
        <authorList>
            <person name="Du Z.-J."/>
            <person name="Shi M.-J."/>
        </authorList>
    </citation>
    <scope>NUCLEOTIDE SEQUENCE [LARGE SCALE GENOMIC DNA]</scope>
    <source>
        <strain evidence="2 3">HF004</strain>
    </source>
</reference>
<dbReference type="PROSITE" id="PS50851">
    <property type="entry name" value="CHEW"/>
    <property type="match status" value="1"/>
</dbReference>
<dbReference type="SUPFAM" id="SSF50341">
    <property type="entry name" value="CheW-like"/>
    <property type="match status" value="1"/>
</dbReference>